<dbReference type="GO" id="GO:0005524">
    <property type="term" value="F:ATP binding"/>
    <property type="evidence" value="ECO:0007669"/>
    <property type="project" value="UniProtKB-KW"/>
</dbReference>
<dbReference type="InterPro" id="IPR000629">
    <property type="entry name" value="RNA-helicase_DEAD-box_CS"/>
</dbReference>
<feature type="compositionally biased region" description="Gly residues" evidence="12">
    <location>
        <begin position="556"/>
        <end position="566"/>
    </location>
</feature>
<dbReference type="InterPro" id="IPR014014">
    <property type="entry name" value="RNA_helicase_DEAD_Q_motif"/>
</dbReference>
<dbReference type="SMART" id="SM00487">
    <property type="entry name" value="DEXDc"/>
    <property type="match status" value="1"/>
</dbReference>
<dbReference type="Pfam" id="PF00270">
    <property type="entry name" value="DEAD"/>
    <property type="match status" value="1"/>
</dbReference>
<dbReference type="GO" id="GO:0003724">
    <property type="term" value="F:RNA helicase activity"/>
    <property type="evidence" value="ECO:0007669"/>
    <property type="project" value="UniProtKB-EC"/>
</dbReference>
<dbReference type="InterPro" id="IPR044742">
    <property type="entry name" value="DEAD/DEAH_RhlB"/>
</dbReference>
<proteinExistence type="inferred from homology"/>
<dbReference type="InterPro" id="IPR014001">
    <property type="entry name" value="Helicase_ATP-bd"/>
</dbReference>
<dbReference type="RefSeq" id="WP_015832219.1">
    <property type="nucleotide sequence ID" value="NC_012968.1"/>
</dbReference>
<evidence type="ECO:0000256" key="6">
    <source>
        <dbReference type="ARBA" id="ARBA00022840"/>
    </source>
</evidence>
<comment type="similarity">
    <text evidence="7 11">Belongs to the DEAD box helicase family.</text>
</comment>
<protein>
    <recommendedName>
        <fullName evidence="9">DEAD-box ATP-dependent RNA helicase RhpA</fullName>
        <ecNumber evidence="1">3.6.4.13</ecNumber>
    </recommendedName>
</protein>
<feature type="region of interest" description="Disordered" evidence="12">
    <location>
        <begin position="377"/>
        <end position="576"/>
    </location>
</feature>
<dbReference type="Pfam" id="PF00271">
    <property type="entry name" value="Helicase_C"/>
    <property type="match status" value="1"/>
</dbReference>
<dbReference type="GO" id="GO:0042255">
    <property type="term" value="P:ribosome assembly"/>
    <property type="evidence" value="ECO:0007669"/>
    <property type="project" value="UniProtKB-ARBA"/>
</dbReference>
<accession>C6WW85</accession>
<feature type="compositionally biased region" description="Basic and acidic residues" evidence="12">
    <location>
        <begin position="522"/>
        <end position="551"/>
    </location>
</feature>
<evidence type="ECO:0000256" key="9">
    <source>
        <dbReference type="ARBA" id="ARBA00074363"/>
    </source>
</evidence>
<sequence>MSFESLNLNPAILRAIEETGYTTPTPIQAQAIPVVMEGHDLMASAQTGTGKTAGFMLPALNLLATPHESRSRGPRILVLTPTRELAAQVNEAARKYGKFLRARTVSIVGGMPYPLQNKLLSQPLDILVATPGRLLDHMERGRIDLSRLQMLILDEADRMLDMGFLPDVERICEQLSAERQTLLFSATLDGDIARIAQQILKNPKTVQVAAQKEKHANIEQRLHFVDDMTHKNKLLEHLLIAPEVNQTIIFTSTKRHADVLAEDLYAAGHKTAALHGDMTQGARNRTLTKLRHGDVKVLVATDVAARGIDVHGITHVINYDLPKFAEDYVHRIGRTGRANNTGIAISFASNMDRHLLRKIEQYTGNRLEASVIEGFEPKRPVKMDGPSGGRRDGHKAGGRGGFKSRDDRGGFGGRDGNRGDNRGGSRHESRGDNRSERPSFNRDSNESRGNRDSAPREVNGNSAGYAGRSDANRSERPAGDRARSFGDRVAFDKSSGDRSRGNNAGAPNRSFGDSVAFGKKPYARDGQRSEGRNDRGAAPARRDGARNDSRSPARSGFGGANAGAGNGAPRRSRSFA</sequence>
<organism evidence="16 17">
    <name type="scientific">Methylotenera mobilis (strain JLW8 / ATCC BAA-1282 / DSM 17540)</name>
    <dbReference type="NCBI Taxonomy" id="583345"/>
    <lineage>
        <taxon>Bacteria</taxon>
        <taxon>Pseudomonadati</taxon>
        <taxon>Pseudomonadota</taxon>
        <taxon>Betaproteobacteria</taxon>
        <taxon>Nitrosomonadales</taxon>
        <taxon>Methylophilaceae</taxon>
        <taxon>Methylotenera</taxon>
    </lineage>
</organism>
<keyword evidence="3 11" id="KW-0547">Nucleotide-binding</keyword>
<keyword evidence="6 11" id="KW-0067">ATP-binding</keyword>
<dbReference type="EMBL" id="CP001672">
    <property type="protein sequence ID" value="ACT48184.1"/>
    <property type="molecule type" value="Genomic_DNA"/>
</dbReference>
<gene>
    <name evidence="16" type="ordered locus">Mmol_1278</name>
</gene>
<feature type="domain" description="DEAD-box RNA helicase Q" evidence="15">
    <location>
        <begin position="1"/>
        <end position="29"/>
    </location>
</feature>
<feature type="short sequence motif" description="Q motif" evidence="10">
    <location>
        <begin position="1"/>
        <end position="29"/>
    </location>
</feature>
<dbReference type="GO" id="GO:0003676">
    <property type="term" value="F:nucleic acid binding"/>
    <property type="evidence" value="ECO:0007669"/>
    <property type="project" value="InterPro"/>
</dbReference>
<evidence type="ECO:0000256" key="7">
    <source>
        <dbReference type="ARBA" id="ARBA00038437"/>
    </source>
</evidence>
<dbReference type="Gene3D" id="3.40.50.300">
    <property type="entry name" value="P-loop containing nucleotide triphosphate hydrolases"/>
    <property type="match status" value="2"/>
</dbReference>
<evidence type="ECO:0000256" key="4">
    <source>
        <dbReference type="ARBA" id="ARBA00022801"/>
    </source>
</evidence>
<dbReference type="STRING" id="583345.Mmol_1278"/>
<dbReference type="eggNOG" id="COG0513">
    <property type="taxonomic scope" value="Bacteria"/>
</dbReference>
<comment type="catalytic activity">
    <reaction evidence="8">
        <text>ATP + H2O = ADP + phosphate + H(+)</text>
        <dbReference type="Rhea" id="RHEA:13065"/>
        <dbReference type="ChEBI" id="CHEBI:15377"/>
        <dbReference type="ChEBI" id="CHEBI:15378"/>
        <dbReference type="ChEBI" id="CHEBI:30616"/>
        <dbReference type="ChEBI" id="CHEBI:43474"/>
        <dbReference type="ChEBI" id="CHEBI:456216"/>
        <dbReference type="EC" id="3.6.4.13"/>
    </reaction>
</comment>
<dbReference type="PROSITE" id="PS51192">
    <property type="entry name" value="HELICASE_ATP_BIND_1"/>
    <property type="match status" value="1"/>
</dbReference>
<reference evidence="17" key="1">
    <citation type="submission" date="2009-07" db="EMBL/GenBank/DDBJ databases">
        <title>Complete sequence of Methylotenera mobilis JLW8.</title>
        <authorList>
            <consortium name="US DOE Joint Genome Institute"/>
            <person name="Lucas S."/>
            <person name="Copeland A."/>
            <person name="Lapidus A."/>
            <person name="Glavina del Rio T."/>
            <person name="Tice H."/>
            <person name="Bruce D."/>
            <person name="Goodwin L."/>
            <person name="Pitluck S."/>
            <person name="LaButti K.M."/>
            <person name="Clum A."/>
            <person name="Larimer F."/>
            <person name="Land M."/>
            <person name="Hauser L."/>
            <person name="Kyrpides N."/>
            <person name="Mikhailova N."/>
            <person name="Kayluzhnaya M."/>
            <person name="Chistoserdova L."/>
        </authorList>
    </citation>
    <scope>NUCLEOTIDE SEQUENCE [LARGE SCALE GENOMIC DNA]</scope>
    <source>
        <strain evidence="17">JLW8 / ATCC BAA-1282 / DSM 17540</strain>
    </source>
</reference>
<evidence type="ECO:0000256" key="12">
    <source>
        <dbReference type="SAM" id="MobiDB-lite"/>
    </source>
</evidence>
<keyword evidence="5 11" id="KW-0347">Helicase</keyword>
<evidence type="ECO:0000259" key="15">
    <source>
        <dbReference type="PROSITE" id="PS51195"/>
    </source>
</evidence>
<dbReference type="GO" id="GO:0016787">
    <property type="term" value="F:hydrolase activity"/>
    <property type="evidence" value="ECO:0007669"/>
    <property type="project" value="UniProtKB-KW"/>
</dbReference>
<dbReference type="InterPro" id="IPR011545">
    <property type="entry name" value="DEAD/DEAH_box_helicase_dom"/>
</dbReference>
<feature type="compositionally biased region" description="Basic and acidic residues" evidence="12">
    <location>
        <begin position="403"/>
        <end position="455"/>
    </location>
</feature>
<dbReference type="AlphaFoldDB" id="C6WW85"/>
<dbReference type="PANTHER" id="PTHR47959:SF17">
    <property type="entry name" value="ATP-DEPENDENT RNA HELICASE DEAD BOX FAMILY"/>
    <property type="match status" value="1"/>
</dbReference>
<evidence type="ECO:0000256" key="3">
    <source>
        <dbReference type="ARBA" id="ARBA00022741"/>
    </source>
</evidence>
<evidence type="ECO:0000256" key="8">
    <source>
        <dbReference type="ARBA" id="ARBA00047984"/>
    </source>
</evidence>
<dbReference type="GO" id="GO:0009266">
    <property type="term" value="P:response to temperature stimulus"/>
    <property type="evidence" value="ECO:0007669"/>
    <property type="project" value="UniProtKB-ARBA"/>
</dbReference>
<evidence type="ECO:0000259" key="13">
    <source>
        <dbReference type="PROSITE" id="PS51192"/>
    </source>
</evidence>
<feature type="compositionally biased region" description="Basic and acidic residues" evidence="12">
    <location>
        <begin position="470"/>
        <end position="500"/>
    </location>
</feature>
<dbReference type="InterPro" id="IPR050079">
    <property type="entry name" value="DEAD_box_RNA_helicase"/>
</dbReference>
<keyword evidence="2" id="KW-0963">Cytoplasm</keyword>
<evidence type="ECO:0000256" key="11">
    <source>
        <dbReference type="RuleBase" id="RU000492"/>
    </source>
</evidence>
<dbReference type="OrthoDB" id="5297934at2"/>
<dbReference type="EC" id="3.6.4.13" evidence="1"/>
<dbReference type="HOGENOM" id="CLU_003041_28_3_4"/>
<dbReference type="CDD" id="cd18787">
    <property type="entry name" value="SF2_C_DEAD"/>
    <property type="match status" value="1"/>
</dbReference>
<dbReference type="Proteomes" id="UP000002742">
    <property type="component" value="Chromosome"/>
</dbReference>
<dbReference type="InterPro" id="IPR027417">
    <property type="entry name" value="P-loop_NTPase"/>
</dbReference>
<keyword evidence="17" id="KW-1185">Reference proteome</keyword>
<dbReference type="SMART" id="SM00490">
    <property type="entry name" value="HELICc"/>
    <property type="match status" value="1"/>
</dbReference>
<evidence type="ECO:0000313" key="16">
    <source>
        <dbReference type="EMBL" id="ACT48184.1"/>
    </source>
</evidence>
<dbReference type="KEGG" id="mmb:Mmol_1278"/>
<dbReference type="PANTHER" id="PTHR47959">
    <property type="entry name" value="ATP-DEPENDENT RNA HELICASE RHLE-RELATED"/>
    <property type="match status" value="1"/>
</dbReference>
<feature type="domain" description="Helicase C-terminal" evidence="14">
    <location>
        <begin position="234"/>
        <end position="378"/>
    </location>
</feature>
<evidence type="ECO:0000256" key="5">
    <source>
        <dbReference type="ARBA" id="ARBA00022806"/>
    </source>
</evidence>
<name>C6WW85_METML</name>
<evidence type="ECO:0000256" key="1">
    <source>
        <dbReference type="ARBA" id="ARBA00012552"/>
    </source>
</evidence>
<dbReference type="PROSITE" id="PS51195">
    <property type="entry name" value="Q_MOTIF"/>
    <property type="match status" value="1"/>
</dbReference>
<feature type="domain" description="Helicase ATP-binding" evidence="13">
    <location>
        <begin position="32"/>
        <end position="206"/>
    </location>
</feature>
<keyword evidence="4 11" id="KW-0378">Hydrolase</keyword>
<evidence type="ECO:0000256" key="2">
    <source>
        <dbReference type="ARBA" id="ARBA00022490"/>
    </source>
</evidence>
<dbReference type="GO" id="GO:0005829">
    <property type="term" value="C:cytosol"/>
    <property type="evidence" value="ECO:0007669"/>
    <property type="project" value="TreeGrafter"/>
</dbReference>
<evidence type="ECO:0000256" key="10">
    <source>
        <dbReference type="PROSITE-ProRule" id="PRU00552"/>
    </source>
</evidence>
<dbReference type="InterPro" id="IPR001650">
    <property type="entry name" value="Helicase_C-like"/>
</dbReference>
<evidence type="ECO:0000259" key="14">
    <source>
        <dbReference type="PROSITE" id="PS51194"/>
    </source>
</evidence>
<dbReference type="PROSITE" id="PS51194">
    <property type="entry name" value="HELICASE_CTER"/>
    <property type="match status" value="1"/>
</dbReference>
<dbReference type="FunFam" id="3.40.50.300:FF:000108">
    <property type="entry name" value="ATP-dependent RNA helicase RhlE"/>
    <property type="match status" value="1"/>
</dbReference>
<evidence type="ECO:0000313" key="17">
    <source>
        <dbReference type="Proteomes" id="UP000002742"/>
    </source>
</evidence>
<dbReference type="PROSITE" id="PS00039">
    <property type="entry name" value="DEAD_ATP_HELICASE"/>
    <property type="match status" value="1"/>
</dbReference>
<dbReference type="CDD" id="cd00268">
    <property type="entry name" value="DEADc"/>
    <property type="match status" value="1"/>
</dbReference>
<dbReference type="SUPFAM" id="SSF52540">
    <property type="entry name" value="P-loop containing nucleoside triphosphate hydrolases"/>
    <property type="match status" value="1"/>
</dbReference>
<reference evidence="16 17" key="2">
    <citation type="journal article" date="2011" name="J. Bacteriol.">
        <title>Genomes of three methylotrophs from a single niche uncover genetic and metabolic divergence of Methylophilaceae.</title>
        <authorList>
            <person name="Lapidus A."/>
            <person name="Clum A."/>
            <person name="Labutti K."/>
            <person name="Kaluzhnaya M.G."/>
            <person name="Lim S."/>
            <person name="Beck D.A."/>
            <person name="Glavina Del Rio T."/>
            <person name="Nolan M."/>
            <person name="Mavromatis K."/>
            <person name="Huntemann M."/>
            <person name="Lucas S."/>
            <person name="Lidstrom M.E."/>
            <person name="Ivanova N."/>
            <person name="Chistoserdova L."/>
        </authorList>
    </citation>
    <scope>NUCLEOTIDE SEQUENCE [LARGE SCALE GENOMIC DNA]</scope>
    <source>
        <strain evidence="17">JLW8 / ATCC BAA-1282 / DSM 17540</strain>
    </source>
</reference>